<proteinExistence type="inferred from homology"/>
<dbReference type="PANTHER" id="PTHR30615">
    <property type="entry name" value="UNCHARACTERIZED PROTEIN YJBQ-RELATED"/>
    <property type="match status" value="1"/>
</dbReference>
<dbReference type="EMBL" id="CP008849">
    <property type="protein sequence ID" value="AIG00346.1"/>
    <property type="molecule type" value="Genomic_DNA"/>
</dbReference>
<dbReference type="InterPro" id="IPR035917">
    <property type="entry name" value="YjbQ-like_sf"/>
</dbReference>
<gene>
    <name evidence="2" type="ORF">EP13_17575</name>
</gene>
<dbReference type="NCBIfam" id="TIGR00149">
    <property type="entry name" value="TIGR00149_YjbQ"/>
    <property type="match status" value="1"/>
</dbReference>
<dbReference type="KEGG" id="aal:EP13_17575"/>
<reference evidence="2 3" key="1">
    <citation type="submission" date="2014-06" db="EMBL/GenBank/DDBJ databases">
        <title>Genomes of Alteromonas australica, a world apart.</title>
        <authorList>
            <person name="Gonzaga A."/>
            <person name="Lopez-Perez M."/>
            <person name="Rodriguez-Valera F."/>
        </authorList>
    </citation>
    <scope>NUCLEOTIDE SEQUENCE [LARGE SCALE GENOMIC DNA]</scope>
    <source>
        <strain evidence="2 3">H 17</strain>
    </source>
</reference>
<keyword evidence="3" id="KW-1185">Reference proteome</keyword>
<accession>A0A075P616</accession>
<dbReference type="AlphaFoldDB" id="A0A075P616"/>
<dbReference type="PANTHER" id="PTHR30615:SF8">
    <property type="entry name" value="UPF0047 PROTEIN C4A8.02C"/>
    <property type="match status" value="1"/>
</dbReference>
<dbReference type="KEGG" id="aaus:EP12_18370"/>
<sequence>MINNFWHSEKITLPAFPRGFHLITDNIIEALPDLKRVEIGVLHLWLQHTSASLTVNENADPTVRADMESFFNHTVKENLSFYRHTYEGSDDMPAHLKSSILGCQVTVPVEKGKLLLGTWQGIMLGEHRNHGGPRRIIATLQGAETSSI</sequence>
<dbReference type="eggNOG" id="COG0432">
    <property type="taxonomic scope" value="Bacteria"/>
</dbReference>
<name>A0A075P616_9ALTE</name>
<dbReference type="RefSeq" id="WP_044058349.1">
    <property type="nucleotide sequence ID" value="NZ_CAJXAX010000004.1"/>
</dbReference>
<dbReference type="OrthoDB" id="9801725at2"/>
<evidence type="ECO:0000256" key="1">
    <source>
        <dbReference type="ARBA" id="ARBA00005534"/>
    </source>
</evidence>
<evidence type="ECO:0000313" key="3">
    <source>
        <dbReference type="Proteomes" id="UP000056090"/>
    </source>
</evidence>
<dbReference type="GeneID" id="78256691"/>
<evidence type="ECO:0008006" key="4">
    <source>
        <dbReference type="Google" id="ProtNLM"/>
    </source>
</evidence>
<comment type="similarity">
    <text evidence="1">Belongs to the UPF0047 family.</text>
</comment>
<dbReference type="PIRSF" id="PIRSF004681">
    <property type="entry name" value="UCP004681"/>
    <property type="match status" value="1"/>
</dbReference>
<evidence type="ECO:0000313" key="2">
    <source>
        <dbReference type="EMBL" id="AIG00346.1"/>
    </source>
</evidence>
<dbReference type="Proteomes" id="UP000056090">
    <property type="component" value="Chromosome"/>
</dbReference>
<dbReference type="Gene3D" id="2.60.120.460">
    <property type="entry name" value="YjbQ-like"/>
    <property type="match status" value="1"/>
</dbReference>
<dbReference type="SUPFAM" id="SSF111038">
    <property type="entry name" value="YjbQ-like"/>
    <property type="match status" value="1"/>
</dbReference>
<dbReference type="InterPro" id="IPR001602">
    <property type="entry name" value="UPF0047_YjbQ-like"/>
</dbReference>
<dbReference type="PATRIC" id="fig|589873.4.peg.3992"/>
<organism evidence="2 3">
    <name type="scientific">Alteromonas australica</name>
    <dbReference type="NCBI Taxonomy" id="589873"/>
    <lineage>
        <taxon>Bacteria</taxon>
        <taxon>Pseudomonadati</taxon>
        <taxon>Pseudomonadota</taxon>
        <taxon>Gammaproteobacteria</taxon>
        <taxon>Alteromonadales</taxon>
        <taxon>Alteromonadaceae</taxon>
        <taxon>Alteromonas/Salinimonas group</taxon>
        <taxon>Alteromonas</taxon>
    </lineage>
</organism>
<protein>
    <recommendedName>
        <fullName evidence="4">YjbQ family protein</fullName>
    </recommendedName>
</protein>
<dbReference type="Pfam" id="PF01894">
    <property type="entry name" value="YjbQ"/>
    <property type="match status" value="1"/>
</dbReference>